<dbReference type="WBParaSite" id="HPBE_0001372601-mRNA-1">
    <property type="protein sequence ID" value="HPBE_0001372601-mRNA-1"/>
    <property type="gene ID" value="HPBE_0001372601"/>
</dbReference>
<gene>
    <name evidence="2" type="ORF">HPBE_LOCUS13727</name>
</gene>
<sequence>MNLEIKAKLDPFRWRNDVMLKAYITSMHVLSAISLPVGLFGVFCIATKSPPVMKEYSRLLLLYQICATLCDTWINVMFIPISFFPFPILYHVGLFFSHVHLDYPYVHIIFICLIVTTMTSIVQIFIFRWQNMLMGDNHALHMEKRTIYAVCITLFIAMNGCIIGAGFSIPNRINEMKPMLVQVLAFPLIACLLAEPVHIVVLACFDPTFIIGAPHGILIHKTHSFQEGVKRWKTLVLHFLLENLLSRLCHKRAIKFMTECFPSKNLVSLSPSH</sequence>
<feature type="transmembrane region" description="Helical" evidence="1">
    <location>
        <begin position="104"/>
        <end position="127"/>
    </location>
</feature>
<keyword evidence="1" id="KW-1133">Transmembrane helix</keyword>
<keyword evidence="3" id="KW-1185">Reference proteome</keyword>
<name>A0A183FYJ5_HELPZ</name>
<evidence type="ECO:0000256" key="1">
    <source>
        <dbReference type="SAM" id="Phobius"/>
    </source>
</evidence>
<protein>
    <submittedName>
        <fullName evidence="4">Serpentine Receptor, class T</fullName>
    </submittedName>
</protein>
<reference evidence="2 3" key="1">
    <citation type="submission" date="2018-11" db="EMBL/GenBank/DDBJ databases">
        <authorList>
            <consortium name="Pathogen Informatics"/>
        </authorList>
    </citation>
    <scope>NUCLEOTIDE SEQUENCE [LARGE SCALE GENOMIC DNA]</scope>
</reference>
<feature type="transmembrane region" description="Helical" evidence="1">
    <location>
        <begin position="147"/>
        <end position="167"/>
    </location>
</feature>
<proteinExistence type="predicted"/>
<feature type="transmembrane region" description="Helical" evidence="1">
    <location>
        <begin position="20"/>
        <end position="47"/>
    </location>
</feature>
<accession>A0A183FYJ5</accession>
<evidence type="ECO:0000313" key="3">
    <source>
        <dbReference type="Proteomes" id="UP000050761"/>
    </source>
</evidence>
<organism evidence="3 4">
    <name type="scientific">Heligmosomoides polygyrus</name>
    <name type="common">Parasitic roundworm</name>
    <dbReference type="NCBI Taxonomy" id="6339"/>
    <lineage>
        <taxon>Eukaryota</taxon>
        <taxon>Metazoa</taxon>
        <taxon>Ecdysozoa</taxon>
        <taxon>Nematoda</taxon>
        <taxon>Chromadorea</taxon>
        <taxon>Rhabditida</taxon>
        <taxon>Rhabditina</taxon>
        <taxon>Rhabditomorpha</taxon>
        <taxon>Strongyloidea</taxon>
        <taxon>Heligmosomidae</taxon>
        <taxon>Heligmosomoides</taxon>
    </lineage>
</organism>
<dbReference type="EMBL" id="UZAH01028045">
    <property type="protein sequence ID" value="VDO97195.1"/>
    <property type="molecule type" value="Genomic_DNA"/>
</dbReference>
<reference evidence="4" key="2">
    <citation type="submission" date="2019-09" db="UniProtKB">
        <authorList>
            <consortium name="WormBaseParasite"/>
        </authorList>
    </citation>
    <scope>IDENTIFICATION</scope>
</reference>
<dbReference type="Pfam" id="PF10318">
    <property type="entry name" value="7TM_GPCR_Srh"/>
    <property type="match status" value="1"/>
</dbReference>
<feature type="transmembrane region" description="Helical" evidence="1">
    <location>
        <begin position="179"/>
        <end position="205"/>
    </location>
</feature>
<keyword evidence="1" id="KW-0812">Transmembrane</keyword>
<evidence type="ECO:0000313" key="2">
    <source>
        <dbReference type="EMBL" id="VDO97195.1"/>
    </source>
</evidence>
<dbReference type="AlphaFoldDB" id="A0A183FYJ5"/>
<evidence type="ECO:0000313" key="4">
    <source>
        <dbReference type="WBParaSite" id="HPBE_0001372601-mRNA-1"/>
    </source>
</evidence>
<dbReference type="Proteomes" id="UP000050761">
    <property type="component" value="Unassembled WGS sequence"/>
</dbReference>
<feature type="transmembrane region" description="Helical" evidence="1">
    <location>
        <begin position="59"/>
        <end position="84"/>
    </location>
</feature>
<accession>A0A3P8DNA2</accession>
<keyword evidence="1" id="KW-0472">Membrane</keyword>
<dbReference type="InterPro" id="IPR019422">
    <property type="entry name" value="7TM_GPCR_serpentine_rcpt_Srh"/>
</dbReference>